<proteinExistence type="predicted"/>
<dbReference type="AlphaFoldDB" id="A0A9P4MKG3"/>
<sequence length="497" mass="55419">MLDPIVPRIDATMRVLRPAGLDERRCICRDVLGLYASVATLATYTVADGGSDSLPWPTIIKALKSVILQHPSLGTIILDSHTPRPQLAKPDLLDINHHLRVLSSPPIHQDDARDVDSFLEDISNEPFDRLDVRPPWRLYIRPLVTDSSDSSSFQAVFACSHSIADGRSTYVFHKAFLAALRQSDKLIALDDKPVMNLADIRPVLPPMDQAAKFTISWSYLMRPFVKEYFPSFISSWLLGEATEYWIGAATRPAKPTPPQLLTTKLRSRWIAKGAIEKALVLCRAHNVRLTAFLNHMTARALATVLQKRGQTFDQFCVQTAIDLRRAIPEYTDCMATMATAATDIITVPPESNTSSTSNARLELTEEEWDMMQQSTENLARTSNTLDDQVVGLLRYLDDFFRWTNQQAEKPSNLSFAVSNLGAFDTGKDTTWTVKDMIFTQSADATSAPFNLNIANTQGGDLAVVVSWWPGMFGVPDEDVFAEDVCFHIEQNVTAAVR</sequence>
<comment type="caution">
    <text evidence="1">The sequence shown here is derived from an EMBL/GenBank/DDBJ whole genome shotgun (WGS) entry which is preliminary data.</text>
</comment>
<dbReference type="SUPFAM" id="SSF52777">
    <property type="entry name" value="CoA-dependent acyltransferases"/>
    <property type="match status" value="1"/>
</dbReference>
<dbReference type="GO" id="GO:0008080">
    <property type="term" value="F:N-acetyltransferase activity"/>
    <property type="evidence" value="ECO:0007669"/>
    <property type="project" value="TreeGrafter"/>
</dbReference>
<dbReference type="InterPro" id="IPR010828">
    <property type="entry name" value="Atf2/Sli1-like"/>
</dbReference>
<name>A0A9P4MKG3_9PEZI</name>
<dbReference type="Gene3D" id="3.30.559.10">
    <property type="entry name" value="Chloramphenicol acetyltransferase-like domain"/>
    <property type="match status" value="1"/>
</dbReference>
<gene>
    <name evidence="1" type="ORF">K461DRAFT_274479</name>
</gene>
<dbReference type="PANTHER" id="PTHR28037:SF1">
    <property type="entry name" value="ALCOHOL O-ACETYLTRANSFERASE 1-RELATED"/>
    <property type="match status" value="1"/>
</dbReference>
<accession>A0A9P4MKG3</accession>
<evidence type="ECO:0000313" key="1">
    <source>
        <dbReference type="EMBL" id="KAF2158235.1"/>
    </source>
</evidence>
<organism evidence="1 2">
    <name type="scientific">Myriangium duriaei CBS 260.36</name>
    <dbReference type="NCBI Taxonomy" id="1168546"/>
    <lineage>
        <taxon>Eukaryota</taxon>
        <taxon>Fungi</taxon>
        <taxon>Dikarya</taxon>
        <taxon>Ascomycota</taxon>
        <taxon>Pezizomycotina</taxon>
        <taxon>Dothideomycetes</taxon>
        <taxon>Dothideomycetidae</taxon>
        <taxon>Myriangiales</taxon>
        <taxon>Myriangiaceae</taxon>
        <taxon>Myriangium</taxon>
    </lineage>
</organism>
<dbReference type="PANTHER" id="PTHR28037">
    <property type="entry name" value="ALCOHOL O-ACETYLTRANSFERASE 1-RELATED"/>
    <property type="match status" value="1"/>
</dbReference>
<dbReference type="InterPro" id="IPR052058">
    <property type="entry name" value="Alcohol_O-acetyltransferase"/>
</dbReference>
<dbReference type="Proteomes" id="UP000799439">
    <property type="component" value="Unassembled WGS sequence"/>
</dbReference>
<evidence type="ECO:0000313" key="2">
    <source>
        <dbReference type="Proteomes" id="UP000799439"/>
    </source>
</evidence>
<reference evidence="1" key="1">
    <citation type="journal article" date="2020" name="Stud. Mycol.">
        <title>101 Dothideomycetes genomes: a test case for predicting lifestyles and emergence of pathogens.</title>
        <authorList>
            <person name="Haridas S."/>
            <person name="Albert R."/>
            <person name="Binder M."/>
            <person name="Bloem J."/>
            <person name="Labutti K."/>
            <person name="Salamov A."/>
            <person name="Andreopoulos B."/>
            <person name="Baker S."/>
            <person name="Barry K."/>
            <person name="Bills G."/>
            <person name="Bluhm B."/>
            <person name="Cannon C."/>
            <person name="Castanera R."/>
            <person name="Culley D."/>
            <person name="Daum C."/>
            <person name="Ezra D."/>
            <person name="Gonzalez J."/>
            <person name="Henrissat B."/>
            <person name="Kuo A."/>
            <person name="Liang C."/>
            <person name="Lipzen A."/>
            <person name="Lutzoni F."/>
            <person name="Magnuson J."/>
            <person name="Mondo S."/>
            <person name="Nolan M."/>
            <person name="Ohm R."/>
            <person name="Pangilinan J."/>
            <person name="Park H.-J."/>
            <person name="Ramirez L."/>
            <person name="Alfaro M."/>
            <person name="Sun H."/>
            <person name="Tritt A."/>
            <person name="Yoshinaga Y."/>
            <person name="Zwiers L.-H."/>
            <person name="Turgeon B."/>
            <person name="Goodwin S."/>
            <person name="Spatafora J."/>
            <person name="Crous P."/>
            <person name="Grigoriev I."/>
        </authorList>
    </citation>
    <scope>NUCLEOTIDE SEQUENCE</scope>
    <source>
        <strain evidence="1">CBS 260.36</strain>
    </source>
</reference>
<protein>
    <recommendedName>
        <fullName evidence="3">Alcohol acetyltransferase</fullName>
    </recommendedName>
</protein>
<dbReference type="OrthoDB" id="2150604at2759"/>
<keyword evidence="2" id="KW-1185">Reference proteome</keyword>
<dbReference type="EMBL" id="ML996081">
    <property type="protein sequence ID" value="KAF2158235.1"/>
    <property type="molecule type" value="Genomic_DNA"/>
</dbReference>
<dbReference type="Pfam" id="PF07247">
    <property type="entry name" value="AATase"/>
    <property type="match status" value="1"/>
</dbReference>
<dbReference type="InterPro" id="IPR023213">
    <property type="entry name" value="CAT-like_dom_sf"/>
</dbReference>
<evidence type="ECO:0008006" key="3">
    <source>
        <dbReference type="Google" id="ProtNLM"/>
    </source>
</evidence>